<proteinExistence type="predicted"/>
<name>A0A3M0GQQ3_9ACTN</name>
<evidence type="ECO:0000313" key="2">
    <source>
        <dbReference type="Proteomes" id="UP000275256"/>
    </source>
</evidence>
<organism evidence="1 2">
    <name type="scientific">Tessaracoccus antarcticus</name>
    <dbReference type="NCBI Taxonomy" id="2479848"/>
    <lineage>
        <taxon>Bacteria</taxon>
        <taxon>Bacillati</taxon>
        <taxon>Actinomycetota</taxon>
        <taxon>Actinomycetes</taxon>
        <taxon>Propionibacteriales</taxon>
        <taxon>Propionibacteriaceae</taxon>
        <taxon>Tessaracoccus</taxon>
    </lineage>
</organism>
<keyword evidence="2" id="KW-1185">Reference proteome</keyword>
<evidence type="ECO:0000313" key="1">
    <source>
        <dbReference type="EMBL" id="RMB59616.1"/>
    </source>
</evidence>
<comment type="caution">
    <text evidence="1">The sequence shown here is derived from an EMBL/GenBank/DDBJ whole genome shotgun (WGS) entry which is preliminary data.</text>
</comment>
<accession>A0A3M0GQQ3</accession>
<dbReference type="AlphaFoldDB" id="A0A3M0GQQ3"/>
<dbReference type="EMBL" id="REFW01000002">
    <property type="protein sequence ID" value="RMB59616.1"/>
    <property type="molecule type" value="Genomic_DNA"/>
</dbReference>
<protein>
    <recommendedName>
        <fullName evidence="3">Carboxypeptidase regulatory-like domain-containing protein</fullName>
    </recommendedName>
</protein>
<evidence type="ECO:0008006" key="3">
    <source>
        <dbReference type="Google" id="ProtNLM"/>
    </source>
</evidence>
<sequence length="156" mass="16285">MNASLDPPMDGLDEMILGQLACLFDAVDPPPAGLADDVLFTLSLAALDAELATLADASALQLRTSAASPSDTVTFTSSALQLMVSATPDGDGLRIDGWITGGGLRVELIAGTTSWSATSDVNGRLVWHGVPHGAIRFLMHRDDEGSRTVLTPLIEL</sequence>
<reference evidence="1 2" key="1">
    <citation type="submission" date="2018-10" db="EMBL/GenBank/DDBJ databases">
        <title>Tessaracoccus antarcticuss sp. nov., isolated from sediment.</title>
        <authorList>
            <person name="Zhou L.Y."/>
            <person name="Du Z.J."/>
        </authorList>
    </citation>
    <scope>NUCLEOTIDE SEQUENCE [LARGE SCALE GENOMIC DNA]</scope>
    <source>
        <strain evidence="1 2">JDX10</strain>
    </source>
</reference>
<dbReference type="RefSeq" id="WP_147454052.1">
    <property type="nucleotide sequence ID" value="NZ_REFW01000002.1"/>
</dbReference>
<dbReference type="OrthoDB" id="3689408at2"/>
<dbReference type="Proteomes" id="UP000275256">
    <property type="component" value="Unassembled WGS sequence"/>
</dbReference>
<gene>
    <name evidence="1" type="ORF">EAX62_07500</name>
</gene>